<reference evidence="2" key="1">
    <citation type="journal article" date="2023" name="Nat. Plants">
        <title>Single-cell RNA sequencing provides a high-resolution roadmap for understanding the multicellular compartmentation of specialized metabolism.</title>
        <authorList>
            <person name="Sun S."/>
            <person name="Shen X."/>
            <person name="Li Y."/>
            <person name="Li Y."/>
            <person name="Wang S."/>
            <person name="Li R."/>
            <person name="Zhang H."/>
            <person name="Shen G."/>
            <person name="Guo B."/>
            <person name="Wei J."/>
            <person name="Xu J."/>
            <person name="St-Pierre B."/>
            <person name="Chen S."/>
            <person name="Sun C."/>
        </authorList>
    </citation>
    <scope>NUCLEOTIDE SEQUENCE [LARGE SCALE GENOMIC DNA]</scope>
</reference>
<sequence length="478" mass="52835">MGRKGSWFSSVKKALSPSSKEKRAQKESKSKKKWVGKEETSVADSSNLETVTISHPHPVPVEEEKLTEVEDEQTKHAYTVAVATAAAAEAAVVAAHAAAEVVRLTVVSPFPGKSREEGAAIRIQTAFRGYLARRALRALRGLVRLKSLVDGPTVKRQTANTLKCMQALSRVQSQICSRRIRMLEENRALQRQLIQKRAKELESLRMGEEWDDSLQSKEQIEANLLHKYEAAMKRERALAYSFSHQQTWKKSARPNNLLFMDPTNPHWGWSWLERWMAARPWEPGVTEKEVNGGDHLSVKSVSISGGEITKAFARHQLNSDNLSSPVAQKPNHALNHQSPSTPPTKPASSLTARKLKSASPKVSASIQDDDSRSIFSVQSERNRRHSIAGSSVRDDESLASSPSVPSYMAPTQSAKAKTRLQSPLGMENGTPEKGPPATFAKKRLSYPPSPARPRRQSGPPKMDTSSIADHDVNGRINE</sequence>
<organism evidence="1 2">
    <name type="scientific">Catharanthus roseus</name>
    <name type="common">Madagascar periwinkle</name>
    <name type="synonym">Vinca rosea</name>
    <dbReference type="NCBI Taxonomy" id="4058"/>
    <lineage>
        <taxon>Eukaryota</taxon>
        <taxon>Viridiplantae</taxon>
        <taxon>Streptophyta</taxon>
        <taxon>Embryophyta</taxon>
        <taxon>Tracheophyta</taxon>
        <taxon>Spermatophyta</taxon>
        <taxon>Magnoliopsida</taxon>
        <taxon>eudicotyledons</taxon>
        <taxon>Gunneridae</taxon>
        <taxon>Pentapetalae</taxon>
        <taxon>asterids</taxon>
        <taxon>lamiids</taxon>
        <taxon>Gentianales</taxon>
        <taxon>Apocynaceae</taxon>
        <taxon>Rauvolfioideae</taxon>
        <taxon>Vinceae</taxon>
        <taxon>Catharanthinae</taxon>
        <taxon>Catharanthus</taxon>
    </lineage>
</organism>
<comment type="caution">
    <text evidence="1">The sequence shown here is derived from an EMBL/GenBank/DDBJ whole genome shotgun (WGS) entry which is preliminary data.</text>
</comment>
<gene>
    <name evidence="1" type="ORF">M9H77_24653</name>
</gene>
<keyword evidence="2" id="KW-1185">Reference proteome</keyword>
<dbReference type="Proteomes" id="UP001060085">
    <property type="component" value="Linkage Group LG05"/>
</dbReference>
<dbReference type="EMBL" id="CM044705">
    <property type="protein sequence ID" value="KAI5665330.1"/>
    <property type="molecule type" value="Genomic_DNA"/>
</dbReference>
<evidence type="ECO:0000313" key="1">
    <source>
        <dbReference type="EMBL" id="KAI5665330.1"/>
    </source>
</evidence>
<proteinExistence type="predicted"/>
<evidence type="ECO:0000313" key="2">
    <source>
        <dbReference type="Proteomes" id="UP001060085"/>
    </source>
</evidence>
<protein>
    <submittedName>
        <fullName evidence="1">Uncharacterized protein</fullName>
    </submittedName>
</protein>
<name>A0ACC0AYG7_CATRO</name>
<accession>A0ACC0AYG7</accession>